<dbReference type="GO" id="GO:0009435">
    <property type="term" value="P:NAD+ biosynthetic process"/>
    <property type="evidence" value="ECO:0007669"/>
    <property type="project" value="UniProtKB-UniRule"/>
</dbReference>
<feature type="binding site" evidence="8">
    <location>
        <position position="60"/>
    </location>
    <ligand>
        <name>Mg(2+)</name>
        <dbReference type="ChEBI" id="CHEBI:18420"/>
    </ligand>
</feature>
<dbReference type="UniPathway" id="UPA00253">
    <property type="reaction ID" value="UER00333"/>
</dbReference>
<evidence type="ECO:0000313" key="12">
    <source>
        <dbReference type="EMBL" id="ASU81467.1"/>
    </source>
</evidence>
<evidence type="ECO:0000256" key="6">
    <source>
        <dbReference type="ARBA" id="ARBA00022842"/>
    </source>
</evidence>
<evidence type="ECO:0000256" key="9">
    <source>
        <dbReference type="RuleBase" id="RU003811"/>
    </source>
</evidence>
<dbReference type="Proteomes" id="UP000215005">
    <property type="component" value="Chromosome"/>
</dbReference>
<accession>A0A223S048</accession>
<dbReference type="PANTHER" id="PTHR23090">
    <property type="entry name" value="NH 3 /GLUTAMINE-DEPENDENT NAD + SYNTHETASE"/>
    <property type="match status" value="1"/>
</dbReference>
<dbReference type="AlphaFoldDB" id="A0A223S048"/>
<evidence type="ECO:0000256" key="4">
    <source>
        <dbReference type="ARBA" id="ARBA00022741"/>
    </source>
</evidence>
<dbReference type="InterPro" id="IPR022926">
    <property type="entry name" value="NH(3)-dep_NAD(+)_synth"/>
</dbReference>
<dbReference type="NCBIfam" id="NF001979">
    <property type="entry name" value="PRK00768.1"/>
    <property type="match status" value="1"/>
</dbReference>
<reference evidence="12 13" key="1">
    <citation type="submission" date="2017-08" db="EMBL/GenBank/DDBJ databases">
        <title>The complete genome sequence of Nocardiopsis gilva YIM 90087.</title>
        <authorList>
            <person name="Yin M."/>
            <person name="Tang S."/>
        </authorList>
    </citation>
    <scope>NUCLEOTIDE SEQUENCE [LARGE SCALE GENOMIC DNA]</scope>
    <source>
        <strain evidence="12 13">YIM 90087</strain>
    </source>
</reference>
<name>A0A223S048_9ACTN</name>
<feature type="binding site" description="in other chain" evidence="8">
    <location>
        <position position="184"/>
    </location>
    <ligand>
        <name>deamido-NAD(+)</name>
        <dbReference type="ChEBI" id="CHEBI:58437"/>
        <note>ligand shared between two neighboring subunits</note>
    </ligand>
</feature>
<evidence type="ECO:0000256" key="8">
    <source>
        <dbReference type="HAMAP-Rule" id="MF_00193"/>
    </source>
</evidence>
<dbReference type="EC" id="6.3.1.5" evidence="8 10"/>
<evidence type="ECO:0000256" key="7">
    <source>
        <dbReference type="ARBA" id="ARBA00023027"/>
    </source>
</evidence>
<dbReference type="NCBIfam" id="TIGR00552">
    <property type="entry name" value="nadE"/>
    <property type="match status" value="1"/>
</dbReference>
<dbReference type="RefSeq" id="WP_017619460.1">
    <property type="nucleotide sequence ID" value="NZ_ANBG01000244.1"/>
</dbReference>
<evidence type="ECO:0000259" key="11">
    <source>
        <dbReference type="Pfam" id="PF02540"/>
    </source>
</evidence>
<evidence type="ECO:0000256" key="1">
    <source>
        <dbReference type="ARBA" id="ARBA00005859"/>
    </source>
</evidence>
<keyword evidence="7 8" id="KW-0520">NAD</keyword>
<feature type="binding site" description="in other chain" evidence="8">
    <location>
        <position position="151"/>
    </location>
    <ligand>
        <name>deamido-NAD(+)</name>
        <dbReference type="ChEBI" id="CHEBI:58437"/>
        <note>ligand shared between two neighboring subunits</note>
    </ligand>
</feature>
<feature type="binding site" evidence="8">
    <location>
        <position position="171"/>
    </location>
    <ligand>
        <name>ATP</name>
        <dbReference type="ChEBI" id="CHEBI:30616"/>
    </ligand>
</feature>
<protein>
    <recommendedName>
        <fullName evidence="8 10">NH(3)-dependent NAD(+) synthetase</fullName>
        <ecNumber evidence="8 10">6.3.1.5</ecNumber>
    </recommendedName>
</protein>
<feature type="binding site" evidence="8">
    <location>
        <begin position="54"/>
        <end position="61"/>
    </location>
    <ligand>
        <name>ATP</name>
        <dbReference type="ChEBI" id="CHEBI:30616"/>
    </ligand>
</feature>
<dbReference type="PANTHER" id="PTHR23090:SF7">
    <property type="entry name" value="NH(3)-DEPENDENT NAD(+) SYNTHETASE"/>
    <property type="match status" value="1"/>
</dbReference>
<evidence type="ECO:0000256" key="5">
    <source>
        <dbReference type="ARBA" id="ARBA00022840"/>
    </source>
</evidence>
<sequence>MTNTYLPDLQEARRAIIQELEVAEAFDARQEIERRVGFLAERLTGTGCTALVLGISGGVDSLTTGRLCRLAADRVRADGGRVEYIAMRLPYGVQADEKDAARAVEFGAPDRCLTVNVKPATDALAASLTEAGLDFTDDGTRDFVIGNAKARERMVAQYAVAGGAGGLVVGTDHAAEAVTGFFTKFGDGAADVVPLTGLTKRRVRAVAAELGAPRDLVDKTPTADLESLSPQKPDEDALGLTYDEIDDFLEGRPVSDRVSRALIDRYRATAHKRALPTTL</sequence>
<dbReference type="GO" id="GO:0003952">
    <property type="term" value="F:NAD+ synthase (glutamine-hydrolyzing) activity"/>
    <property type="evidence" value="ECO:0007669"/>
    <property type="project" value="InterPro"/>
</dbReference>
<keyword evidence="5 8" id="KW-0067">ATP-binding</keyword>
<dbReference type="GO" id="GO:0005524">
    <property type="term" value="F:ATP binding"/>
    <property type="evidence" value="ECO:0007669"/>
    <property type="project" value="UniProtKB-UniRule"/>
</dbReference>
<evidence type="ECO:0000256" key="10">
    <source>
        <dbReference type="RuleBase" id="RU003812"/>
    </source>
</evidence>
<dbReference type="Gene3D" id="3.40.50.620">
    <property type="entry name" value="HUPs"/>
    <property type="match status" value="1"/>
</dbReference>
<feature type="binding site" description="in other chain" evidence="8">
    <location>
        <begin position="271"/>
        <end position="272"/>
    </location>
    <ligand>
        <name>deamido-NAD(+)</name>
        <dbReference type="ChEBI" id="CHEBI:58437"/>
        <note>ligand shared between two neighboring subunits</note>
    </ligand>
</feature>
<comment type="pathway">
    <text evidence="8">Cofactor biosynthesis; NAD(+) biosynthesis; NAD(+) from deamido-NAD(+) (ammonia route): step 1/1.</text>
</comment>
<dbReference type="EMBL" id="CP022753">
    <property type="protein sequence ID" value="ASU81467.1"/>
    <property type="molecule type" value="Genomic_DNA"/>
</dbReference>
<proteinExistence type="inferred from homology"/>
<feature type="binding site" evidence="8">
    <location>
        <position position="222"/>
    </location>
    <ligand>
        <name>ATP</name>
        <dbReference type="ChEBI" id="CHEBI:30616"/>
    </ligand>
</feature>
<comment type="similarity">
    <text evidence="1 8 9">Belongs to the NAD synthetase family.</text>
</comment>
<dbReference type="GO" id="GO:0005737">
    <property type="term" value="C:cytoplasm"/>
    <property type="evidence" value="ECO:0007669"/>
    <property type="project" value="InterPro"/>
</dbReference>
<keyword evidence="3 8" id="KW-0479">Metal-binding</keyword>
<feature type="binding site" evidence="8">
    <location>
        <position position="176"/>
    </location>
    <ligand>
        <name>Mg(2+)</name>
        <dbReference type="ChEBI" id="CHEBI:18420"/>
    </ligand>
</feature>
<dbReference type="HAMAP" id="MF_00193">
    <property type="entry name" value="NadE_ammonia_dep"/>
    <property type="match status" value="1"/>
</dbReference>
<dbReference type="Pfam" id="PF02540">
    <property type="entry name" value="NAD_synthase"/>
    <property type="match status" value="1"/>
</dbReference>
<dbReference type="SUPFAM" id="SSF52402">
    <property type="entry name" value="Adenine nucleotide alpha hydrolases-like"/>
    <property type="match status" value="1"/>
</dbReference>
<dbReference type="InterPro" id="IPR022310">
    <property type="entry name" value="NAD/GMP_synthase"/>
</dbReference>
<feature type="binding site" evidence="8">
    <location>
        <position position="200"/>
    </location>
    <ligand>
        <name>ATP</name>
        <dbReference type="ChEBI" id="CHEBI:30616"/>
    </ligand>
</feature>
<keyword evidence="6 8" id="KW-0460">Magnesium</keyword>
<evidence type="ECO:0000313" key="13">
    <source>
        <dbReference type="Proteomes" id="UP000215005"/>
    </source>
</evidence>
<comment type="subunit">
    <text evidence="8">Homodimer.</text>
</comment>
<comment type="function">
    <text evidence="8">Catalyzes the ATP-dependent amidation of deamido-NAD to form NAD. Uses ammonia as a nitrogen source.</text>
</comment>
<keyword evidence="13" id="KW-1185">Reference proteome</keyword>
<dbReference type="GO" id="GO:0008795">
    <property type="term" value="F:NAD+ synthase activity"/>
    <property type="evidence" value="ECO:0007669"/>
    <property type="project" value="UniProtKB-UniRule"/>
</dbReference>
<evidence type="ECO:0000256" key="2">
    <source>
        <dbReference type="ARBA" id="ARBA00022598"/>
    </source>
</evidence>
<dbReference type="CDD" id="cd00553">
    <property type="entry name" value="NAD_synthase"/>
    <property type="match status" value="1"/>
</dbReference>
<feature type="domain" description="NAD/GMP synthase" evidence="11">
    <location>
        <begin position="32"/>
        <end position="276"/>
    </location>
</feature>
<dbReference type="GO" id="GO:0046872">
    <property type="term" value="F:metal ion binding"/>
    <property type="evidence" value="ECO:0007669"/>
    <property type="project" value="UniProtKB-KW"/>
</dbReference>
<comment type="catalytic activity">
    <reaction evidence="8 10">
        <text>deamido-NAD(+) + NH4(+) + ATP = AMP + diphosphate + NAD(+) + H(+)</text>
        <dbReference type="Rhea" id="RHEA:21188"/>
        <dbReference type="ChEBI" id="CHEBI:15378"/>
        <dbReference type="ChEBI" id="CHEBI:28938"/>
        <dbReference type="ChEBI" id="CHEBI:30616"/>
        <dbReference type="ChEBI" id="CHEBI:33019"/>
        <dbReference type="ChEBI" id="CHEBI:57540"/>
        <dbReference type="ChEBI" id="CHEBI:58437"/>
        <dbReference type="ChEBI" id="CHEBI:456215"/>
        <dbReference type="EC" id="6.3.1.5"/>
    </reaction>
</comment>
<dbReference type="InterPro" id="IPR003694">
    <property type="entry name" value="NAD_synthase"/>
</dbReference>
<dbReference type="GO" id="GO:0004359">
    <property type="term" value="F:glutaminase activity"/>
    <property type="evidence" value="ECO:0007669"/>
    <property type="project" value="InterPro"/>
</dbReference>
<keyword evidence="4 8" id="KW-0547">Nucleotide-binding</keyword>
<dbReference type="KEGG" id="ngv:CDO52_00545"/>
<evidence type="ECO:0000256" key="3">
    <source>
        <dbReference type="ARBA" id="ARBA00022723"/>
    </source>
</evidence>
<dbReference type="InterPro" id="IPR014729">
    <property type="entry name" value="Rossmann-like_a/b/a_fold"/>
</dbReference>
<gene>
    <name evidence="8" type="primary">nadE</name>
    <name evidence="12" type="ORF">CDO52_00545</name>
</gene>
<keyword evidence="2 8" id="KW-0436">Ligase</keyword>
<organism evidence="12 13">
    <name type="scientific">Nocardiopsis gilva YIM 90087</name>
    <dbReference type="NCBI Taxonomy" id="1235441"/>
    <lineage>
        <taxon>Bacteria</taxon>
        <taxon>Bacillati</taxon>
        <taxon>Actinomycetota</taxon>
        <taxon>Actinomycetes</taxon>
        <taxon>Streptosporangiales</taxon>
        <taxon>Nocardiopsidaceae</taxon>
        <taxon>Nocardiopsis</taxon>
    </lineage>
</organism>
<dbReference type="OrthoDB" id="3266517at2"/>
<feature type="binding site" evidence="8">
    <location>
        <position position="191"/>
    </location>
    <ligand>
        <name>deamido-NAD(+)</name>
        <dbReference type="ChEBI" id="CHEBI:58437"/>
        <note>ligand shared between two neighboring subunits</note>
    </ligand>
</feature>